<dbReference type="GO" id="GO:0003824">
    <property type="term" value="F:catalytic activity"/>
    <property type="evidence" value="ECO:0007669"/>
    <property type="project" value="InterPro"/>
</dbReference>
<name>A0A1Q3CTC8_CEPFO</name>
<dbReference type="PANTHER" id="PTHR33710:SF13">
    <property type="entry name" value="ENDONUCLEASE_EXONUCLEASE_PHOSPHATASE FAMILY PROTEIN"/>
    <property type="match status" value="1"/>
</dbReference>
<dbReference type="Gene3D" id="3.60.10.10">
    <property type="entry name" value="Endonuclease/exonuclease/phosphatase"/>
    <property type="match status" value="1"/>
</dbReference>
<dbReference type="InterPro" id="IPR036691">
    <property type="entry name" value="Endo/exonu/phosph_ase_sf"/>
</dbReference>
<accession>A0A1Q3CTC8</accession>
<dbReference type="PANTHER" id="PTHR33710">
    <property type="entry name" value="BNAC02G09200D PROTEIN"/>
    <property type="match status" value="1"/>
</dbReference>
<dbReference type="OrthoDB" id="1741802at2759"/>
<evidence type="ECO:0000313" key="3">
    <source>
        <dbReference type="Proteomes" id="UP000187406"/>
    </source>
</evidence>
<dbReference type="EMBL" id="BDDD01002914">
    <property type="protein sequence ID" value="GAV83504.1"/>
    <property type="molecule type" value="Genomic_DNA"/>
</dbReference>
<protein>
    <submittedName>
        <fullName evidence="2">Exo_endo_phos domain-containing protein</fullName>
    </submittedName>
</protein>
<dbReference type="Pfam" id="PF03372">
    <property type="entry name" value="Exo_endo_phos"/>
    <property type="match status" value="1"/>
</dbReference>
<organism evidence="2 3">
    <name type="scientific">Cephalotus follicularis</name>
    <name type="common">Albany pitcher plant</name>
    <dbReference type="NCBI Taxonomy" id="3775"/>
    <lineage>
        <taxon>Eukaryota</taxon>
        <taxon>Viridiplantae</taxon>
        <taxon>Streptophyta</taxon>
        <taxon>Embryophyta</taxon>
        <taxon>Tracheophyta</taxon>
        <taxon>Spermatophyta</taxon>
        <taxon>Magnoliopsida</taxon>
        <taxon>eudicotyledons</taxon>
        <taxon>Gunneridae</taxon>
        <taxon>Pentapetalae</taxon>
        <taxon>rosids</taxon>
        <taxon>fabids</taxon>
        <taxon>Oxalidales</taxon>
        <taxon>Cephalotaceae</taxon>
        <taxon>Cephalotus</taxon>
    </lineage>
</organism>
<comment type="caution">
    <text evidence="2">The sequence shown here is derived from an EMBL/GenBank/DDBJ whole genome shotgun (WGS) entry which is preliminary data.</text>
</comment>
<proteinExistence type="predicted"/>
<dbReference type="AlphaFoldDB" id="A0A1Q3CTC8"/>
<sequence length="399" mass="45711">MRGTGPTTKLDYIKNEVKTSNISLCALLEPKHPGSHLLRTSLALHILNHIHCNPVNNHIWLLWNNDIDVNIVDHSDQYITAKITHNSKSFFLSTVYASCDINQRKLLWHELSIFDPGPLPWLIGGDFNTISKPSEKCGGRPYSNKSMDQFNNFIASSSLLEISYLGDQYTWCNNNAGPTRIWLRLDRLLTNLAGSLAFPNRKVVHRPRILSDHCPIVAINHEPTRFPHNFKFLRQWTQDEDFSNVMPRSWALNTEGPPLVTQHKKLLRCKSTFSSLQKQKKEDLHNQILGASLQIQHLEVKLQSTFDKDSLCDLNSAKQLLTSLLTKEEGMIRDKARVKWLSEGDRNTDFSMPASKRSAIRCTLIFPFRMVRTLTIWTPWGPWWLSTSLKSSPPTPPQL</sequence>
<dbReference type="InterPro" id="IPR005135">
    <property type="entry name" value="Endo/exonuclease/phosphatase"/>
</dbReference>
<dbReference type="SUPFAM" id="SSF56219">
    <property type="entry name" value="DNase I-like"/>
    <property type="match status" value="1"/>
</dbReference>
<evidence type="ECO:0000259" key="1">
    <source>
        <dbReference type="Pfam" id="PF03372"/>
    </source>
</evidence>
<dbReference type="STRING" id="3775.A0A1Q3CTC8"/>
<gene>
    <name evidence="2" type="ORF">CFOL_v3_26951</name>
</gene>
<evidence type="ECO:0000313" key="2">
    <source>
        <dbReference type="EMBL" id="GAV83504.1"/>
    </source>
</evidence>
<reference evidence="3" key="1">
    <citation type="submission" date="2016-04" db="EMBL/GenBank/DDBJ databases">
        <title>Cephalotus genome sequencing.</title>
        <authorList>
            <person name="Fukushima K."/>
            <person name="Hasebe M."/>
            <person name="Fang X."/>
        </authorList>
    </citation>
    <scope>NUCLEOTIDE SEQUENCE [LARGE SCALE GENOMIC DNA]</scope>
    <source>
        <strain evidence="3">cv. St1</strain>
    </source>
</reference>
<dbReference type="Proteomes" id="UP000187406">
    <property type="component" value="Unassembled WGS sequence"/>
</dbReference>
<keyword evidence="3" id="KW-1185">Reference proteome</keyword>
<dbReference type="InParanoid" id="A0A1Q3CTC8"/>
<feature type="domain" description="Endonuclease/exonuclease/phosphatase" evidence="1">
    <location>
        <begin position="5"/>
        <end position="213"/>
    </location>
</feature>